<feature type="transmembrane region" description="Helical" evidence="10">
    <location>
        <begin position="131"/>
        <end position="156"/>
    </location>
</feature>
<evidence type="ECO:0000256" key="10">
    <source>
        <dbReference type="HAMAP-Rule" id="MF_00462"/>
    </source>
</evidence>
<dbReference type="NCBIfam" id="TIGR01946">
    <property type="entry name" value="rnfD"/>
    <property type="match status" value="1"/>
</dbReference>
<evidence type="ECO:0000256" key="3">
    <source>
        <dbReference type="ARBA" id="ARBA00022630"/>
    </source>
</evidence>
<comment type="subcellular location">
    <subcellularLocation>
        <location evidence="10">Cell membrane</location>
        <topology evidence="10">Multi-pass membrane protein</topology>
    </subcellularLocation>
</comment>
<evidence type="ECO:0000256" key="8">
    <source>
        <dbReference type="ARBA" id="ARBA00022989"/>
    </source>
</evidence>
<dbReference type="PANTHER" id="PTHR30578:SF0">
    <property type="entry name" value="ION-TRANSLOCATING OXIDOREDUCTASE COMPLEX SUBUNIT D"/>
    <property type="match status" value="1"/>
</dbReference>
<feature type="transmembrane region" description="Helical" evidence="10">
    <location>
        <begin position="54"/>
        <end position="72"/>
    </location>
</feature>
<feature type="transmembrane region" description="Helical" evidence="10">
    <location>
        <begin position="79"/>
        <end position="95"/>
    </location>
</feature>
<feature type="transmembrane region" description="Helical" evidence="10">
    <location>
        <begin position="231"/>
        <end position="250"/>
    </location>
</feature>
<sequence>MAELNLSKVIISPSPHFHANINSDKIMNRVILSLIPASIAAFYFFGWISFLKVVGLSVASAVLFEFIILRLFKRKPITGTYSSSVVTGLLLALTLPPTSPWWIPIVGSAIAIIVAKEFFGGLGHNPFNPALVGRAVLLISWPTHLTTFVQPFSGITTATPLAFFRDNLPLPSYQDLLLGNIAGSLGETSAIALIIGGIFLLLSRTIEWQIPAAYLGSAAILSLTLGRDPVFELLAGGILMGAFFMATDYVTSPITPWGKLLFGIGCGLLTITIRVFGGYPEGVTFAILIMNAFTPMLEQATFPRKYGMVRK</sequence>
<dbReference type="HAMAP" id="MF_00462">
    <property type="entry name" value="RsxD_RnfD"/>
    <property type="match status" value="1"/>
</dbReference>
<accession>A0A9E2BGT0</accession>
<keyword evidence="2 10" id="KW-0597">Phosphoprotein</keyword>
<reference evidence="11 12" key="1">
    <citation type="journal article" date="2021" name="bioRxiv">
        <title>Unique metabolic strategies in Hadean analogues reveal hints for primordial physiology.</title>
        <authorList>
            <person name="Nobu M.K."/>
            <person name="Nakai R."/>
            <person name="Tamazawa S."/>
            <person name="Mori H."/>
            <person name="Toyoda A."/>
            <person name="Ijiri A."/>
            <person name="Suzuki S."/>
            <person name="Kurokawa K."/>
            <person name="Kamagata Y."/>
            <person name="Tamaki H."/>
        </authorList>
    </citation>
    <scope>NUCLEOTIDE SEQUENCE [LARGE SCALE GENOMIC DNA]</scope>
    <source>
        <strain evidence="11">BS525</strain>
    </source>
</reference>
<keyword evidence="6 10" id="KW-1278">Translocase</keyword>
<evidence type="ECO:0000256" key="4">
    <source>
        <dbReference type="ARBA" id="ARBA00022643"/>
    </source>
</evidence>
<keyword evidence="4 10" id="KW-0288">FMN</keyword>
<dbReference type="GO" id="GO:0022900">
    <property type="term" value="P:electron transport chain"/>
    <property type="evidence" value="ECO:0007669"/>
    <property type="project" value="UniProtKB-UniRule"/>
</dbReference>
<dbReference type="InterPro" id="IPR011303">
    <property type="entry name" value="RnfD_bac"/>
</dbReference>
<dbReference type="Proteomes" id="UP000811545">
    <property type="component" value="Unassembled WGS sequence"/>
</dbReference>
<comment type="function">
    <text evidence="10">Part of a membrane-bound complex that couples electron transfer with translocation of ions across the membrane.</text>
</comment>
<evidence type="ECO:0000256" key="1">
    <source>
        <dbReference type="ARBA" id="ARBA00022448"/>
    </source>
</evidence>
<name>A0A9E2BGT0_PSYF1</name>
<dbReference type="InterPro" id="IPR004338">
    <property type="entry name" value="NqrB/RnfD"/>
</dbReference>
<feature type="transmembrane region" description="Helical" evidence="10">
    <location>
        <begin position="176"/>
        <end position="201"/>
    </location>
</feature>
<evidence type="ECO:0000256" key="2">
    <source>
        <dbReference type="ARBA" id="ARBA00022553"/>
    </source>
</evidence>
<proteinExistence type="inferred from homology"/>
<keyword evidence="10" id="KW-1003">Cell membrane</keyword>
<protein>
    <recommendedName>
        <fullName evidence="10">Ion-translocating oxidoreductase complex subunit D</fullName>
        <ecNumber evidence="10">7.-.-.-</ecNumber>
    </recommendedName>
    <alternativeName>
        <fullName evidence="10">Rnf electron transport complex subunit D</fullName>
    </alternativeName>
</protein>
<evidence type="ECO:0000313" key="11">
    <source>
        <dbReference type="EMBL" id="MBT9144291.1"/>
    </source>
</evidence>
<keyword evidence="5 10" id="KW-0812">Transmembrane</keyword>
<dbReference type="AlphaFoldDB" id="A0A9E2BGT0"/>
<dbReference type="EC" id="7.-.-.-" evidence="10"/>
<gene>
    <name evidence="11" type="primary">rsxD</name>
    <name evidence="10" type="synonym">rnfD</name>
    <name evidence="11" type="ORF">DDT42_00123</name>
</gene>
<dbReference type="PANTHER" id="PTHR30578">
    <property type="entry name" value="ELECTRON TRANSPORT COMPLEX PROTEIN RNFD"/>
    <property type="match status" value="1"/>
</dbReference>
<feature type="modified residue" description="FMN phosphoryl threonine" evidence="10">
    <location>
        <position position="159"/>
    </location>
</feature>
<evidence type="ECO:0000256" key="5">
    <source>
        <dbReference type="ARBA" id="ARBA00022692"/>
    </source>
</evidence>
<feature type="transmembrane region" description="Helical" evidence="10">
    <location>
        <begin position="30"/>
        <end position="48"/>
    </location>
</feature>
<dbReference type="EMBL" id="QLTW01000003">
    <property type="protein sequence ID" value="MBT9144291.1"/>
    <property type="molecule type" value="Genomic_DNA"/>
</dbReference>
<organism evidence="11 12">
    <name type="scientific">Psychracetigena formicireducens</name>
    <dbReference type="NCBI Taxonomy" id="2986056"/>
    <lineage>
        <taxon>Bacteria</taxon>
        <taxon>Bacillati</taxon>
        <taxon>Candidatus Lithacetigenota</taxon>
        <taxon>Candidatus Psychracetigena</taxon>
    </lineage>
</organism>
<comment type="caution">
    <text evidence="11">The sequence shown here is derived from an EMBL/GenBank/DDBJ whole genome shotgun (WGS) entry which is preliminary data.</text>
</comment>
<dbReference type="GO" id="GO:0055085">
    <property type="term" value="P:transmembrane transport"/>
    <property type="evidence" value="ECO:0007669"/>
    <property type="project" value="InterPro"/>
</dbReference>
<dbReference type="Pfam" id="PF03116">
    <property type="entry name" value="NQR2_RnfD_RnfE"/>
    <property type="match status" value="1"/>
</dbReference>
<keyword evidence="9 10" id="KW-0472">Membrane</keyword>
<keyword evidence="8 10" id="KW-1133">Transmembrane helix</keyword>
<comment type="subunit">
    <text evidence="10">The complex is composed of six subunits: RnfA, RnfB, RnfC, RnfD, RnfE and RnfG.</text>
</comment>
<evidence type="ECO:0000313" key="12">
    <source>
        <dbReference type="Proteomes" id="UP000811545"/>
    </source>
</evidence>
<keyword evidence="7 10" id="KW-0249">Electron transport</keyword>
<comment type="similarity">
    <text evidence="10">Belongs to the NqrB/RnfD family.</text>
</comment>
<evidence type="ECO:0000256" key="6">
    <source>
        <dbReference type="ARBA" id="ARBA00022967"/>
    </source>
</evidence>
<dbReference type="GO" id="GO:0005886">
    <property type="term" value="C:plasma membrane"/>
    <property type="evidence" value="ECO:0007669"/>
    <property type="project" value="UniProtKB-SubCell"/>
</dbReference>
<evidence type="ECO:0000256" key="9">
    <source>
        <dbReference type="ARBA" id="ARBA00023136"/>
    </source>
</evidence>
<evidence type="ECO:0000256" key="7">
    <source>
        <dbReference type="ARBA" id="ARBA00022982"/>
    </source>
</evidence>
<keyword evidence="3 10" id="KW-0285">Flavoprotein</keyword>
<feature type="transmembrane region" description="Helical" evidence="10">
    <location>
        <begin position="101"/>
        <end position="119"/>
    </location>
</feature>
<keyword evidence="1 10" id="KW-0813">Transport</keyword>
<comment type="cofactor">
    <cofactor evidence="10">
        <name>FMN</name>
        <dbReference type="ChEBI" id="CHEBI:58210"/>
    </cofactor>
</comment>